<sequence>MCVANSKHAFVNARKRKQRYVTFLKDKCPEDEKKHTLFPLPVMSKWTSSYTSAKYADEHVEDLLEFLSAEDGSNAVVYFKRLSQDDVAVTKCSSVFALKQGSLGEDTCTSIAKMSTQVKQHSLCEDLVSVGLKCVTKLSDLMNRDAGKEFILHICKLFHPSNVSNNLVDEKLYNLSAKNTYSLPTVPDKSFGRLLRLPESDFTTIG</sequence>
<proteinExistence type="predicted"/>
<keyword evidence="2" id="KW-1185">Reference proteome</keyword>
<name>A0ABQ9HWB2_9NEOP</name>
<gene>
    <name evidence="1" type="ORF">PR048_007585</name>
</gene>
<dbReference type="Proteomes" id="UP001159363">
    <property type="component" value="Chromosome 3"/>
</dbReference>
<evidence type="ECO:0000313" key="2">
    <source>
        <dbReference type="Proteomes" id="UP001159363"/>
    </source>
</evidence>
<reference evidence="1 2" key="1">
    <citation type="submission" date="2023-02" db="EMBL/GenBank/DDBJ databases">
        <title>LHISI_Scaffold_Assembly.</title>
        <authorList>
            <person name="Stuart O.P."/>
            <person name="Cleave R."/>
            <person name="Magrath M.J.L."/>
            <person name="Mikheyev A.S."/>
        </authorList>
    </citation>
    <scope>NUCLEOTIDE SEQUENCE [LARGE SCALE GENOMIC DNA]</scope>
    <source>
        <strain evidence="1">Daus_M_001</strain>
        <tissue evidence="1">Leg muscle</tissue>
    </source>
</reference>
<organism evidence="1 2">
    <name type="scientific">Dryococelus australis</name>
    <dbReference type="NCBI Taxonomy" id="614101"/>
    <lineage>
        <taxon>Eukaryota</taxon>
        <taxon>Metazoa</taxon>
        <taxon>Ecdysozoa</taxon>
        <taxon>Arthropoda</taxon>
        <taxon>Hexapoda</taxon>
        <taxon>Insecta</taxon>
        <taxon>Pterygota</taxon>
        <taxon>Neoptera</taxon>
        <taxon>Polyneoptera</taxon>
        <taxon>Phasmatodea</taxon>
        <taxon>Verophasmatodea</taxon>
        <taxon>Anareolatae</taxon>
        <taxon>Phasmatidae</taxon>
        <taxon>Eurycanthinae</taxon>
        <taxon>Dryococelus</taxon>
    </lineage>
</organism>
<comment type="caution">
    <text evidence="1">The sequence shown here is derived from an EMBL/GenBank/DDBJ whole genome shotgun (WGS) entry which is preliminary data.</text>
</comment>
<evidence type="ECO:0000313" key="1">
    <source>
        <dbReference type="EMBL" id="KAJ8888098.1"/>
    </source>
</evidence>
<dbReference type="EMBL" id="JARBHB010000003">
    <property type="protein sequence ID" value="KAJ8888098.1"/>
    <property type="molecule type" value="Genomic_DNA"/>
</dbReference>
<accession>A0ABQ9HWB2</accession>
<protein>
    <submittedName>
        <fullName evidence="1">Uncharacterized protein</fullName>
    </submittedName>
</protein>